<protein>
    <recommendedName>
        <fullName evidence="5">DUF4191 domain-containing protein</fullName>
    </recommendedName>
</protein>
<feature type="transmembrane region" description="Helical" evidence="2">
    <location>
        <begin position="70"/>
        <end position="88"/>
    </location>
</feature>
<dbReference type="OrthoDB" id="8479889at2"/>
<feature type="transmembrane region" description="Helical" evidence="2">
    <location>
        <begin position="42"/>
        <end position="64"/>
    </location>
</feature>
<dbReference type="RefSeq" id="WP_095719130.1">
    <property type="nucleotide sequence ID" value="NZ_NTGA01000029.1"/>
</dbReference>
<dbReference type="Pfam" id="PF13829">
    <property type="entry name" value="DUF4191"/>
    <property type="match status" value="1"/>
</dbReference>
<dbReference type="Proteomes" id="UP000218810">
    <property type="component" value="Unassembled WGS sequence"/>
</dbReference>
<keyword evidence="2" id="KW-1133">Transmembrane helix</keyword>
<feature type="region of interest" description="Disordered" evidence="1">
    <location>
        <begin position="1"/>
        <end position="25"/>
    </location>
</feature>
<reference evidence="4" key="1">
    <citation type="submission" date="2017-09" db="EMBL/GenBank/DDBJ databases">
        <authorList>
            <person name="Zhang Y."/>
            <person name="Huang X."/>
            <person name="Liu J."/>
            <person name="Lu L."/>
            <person name="Peng K."/>
        </authorList>
    </citation>
    <scope>NUCLEOTIDE SEQUENCE [LARGE SCALE GENOMIC DNA]</scope>
    <source>
        <strain evidence="4">S-XJ-1</strain>
    </source>
</reference>
<dbReference type="AlphaFoldDB" id="A0A2A2WLQ3"/>
<name>A0A2A2WLQ3_9ACTN</name>
<evidence type="ECO:0000313" key="3">
    <source>
        <dbReference type="EMBL" id="PAY22101.1"/>
    </source>
</evidence>
<evidence type="ECO:0000256" key="1">
    <source>
        <dbReference type="SAM" id="MobiDB-lite"/>
    </source>
</evidence>
<keyword evidence="2" id="KW-0812">Transmembrane</keyword>
<feature type="compositionally biased region" description="Basic and acidic residues" evidence="1">
    <location>
        <begin position="1"/>
        <end position="13"/>
    </location>
</feature>
<evidence type="ECO:0000256" key="2">
    <source>
        <dbReference type="SAM" id="Phobius"/>
    </source>
</evidence>
<gene>
    <name evidence="3" type="ORF">CEY15_15090</name>
</gene>
<feature type="region of interest" description="Disordered" evidence="1">
    <location>
        <begin position="222"/>
        <end position="251"/>
    </location>
</feature>
<comment type="caution">
    <text evidence="3">The sequence shown here is derived from an EMBL/GenBank/DDBJ whole genome shotgun (WGS) entry which is preliminary data.</text>
</comment>
<keyword evidence="2" id="KW-0472">Membrane</keyword>
<keyword evidence="4" id="KW-1185">Reference proteome</keyword>
<organism evidence="3 4">
    <name type="scientific">Dietzia natronolimnaea</name>
    <dbReference type="NCBI Taxonomy" id="161920"/>
    <lineage>
        <taxon>Bacteria</taxon>
        <taxon>Bacillati</taxon>
        <taxon>Actinomycetota</taxon>
        <taxon>Actinomycetes</taxon>
        <taxon>Mycobacteriales</taxon>
        <taxon>Dietziaceae</taxon>
        <taxon>Dietzia</taxon>
    </lineage>
</organism>
<evidence type="ECO:0000313" key="4">
    <source>
        <dbReference type="Proteomes" id="UP000218810"/>
    </source>
</evidence>
<dbReference type="EMBL" id="NTGA01000029">
    <property type="protein sequence ID" value="PAY22101.1"/>
    <property type="molecule type" value="Genomic_DNA"/>
</dbReference>
<accession>A0A2A2WLQ3</accession>
<sequence length="251" mass="27854">MAKSEVSKADKKAARAARRQASKAQRDQMWQALKIQSKQDKLLWPLMIGALVLSAVAFFLLGSLWGGQWWMLPLGVLTGLMLAMVIFSRRVQNTVFAKAEGQPGAAAWALDQLRSGWRVNQAVAATTSFDAVHRVVGRCGIVLVGEGQPHRLKPLMTQEKKKVARVVGDTPIYELIVGDEEGTTPEQVPLRKLNRRLTRYPMNINRAKVDALDTRLRALGTKTGIQNQMPKGPLPQGAKVRNMQRSARRRG</sequence>
<evidence type="ECO:0008006" key="5">
    <source>
        <dbReference type="Google" id="ProtNLM"/>
    </source>
</evidence>
<dbReference type="InterPro" id="IPR025445">
    <property type="entry name" value="DUF4191"/>
</dbReference>
<proteinExistence type="predicted"/>